<dbReference type="SMART" id="SM00034">
    <property type="entry name" value="CLECT"/>
    <property type="match status" value="1"/>
</dbReference>
<dbReference type="InterPro" id="IPR016186">
    <property type="entry name" value="C-type_lectin-like/link_sf"/>
</dbReference>
<evidence type="ECO:0000256" key="2">
    <source>
        <dbReference type="ARBA" id="ARBA00023157"/>
    </source>
</evidence>
<protein>
    <submittedName>
        <fullName evidence="6">C-type lectin domain family 4 member M-like</fullName>
    </submittedName>
</protein>
<reference evidence="6" key="1">
    <citation type="submission" date="2019-06" db="EMBL/GenBank/DDBJ databases">
        <authorList>
            <consortium name="Wellcome Sanger Institute Data Sharing"/>
        </authorList>
    </citation>
    <scope>NUCLEOTIDE SEQUENCE [LARGE SCALE GENOMIC DNA]</scope>
</reference>
<dbReference type="PROSITE" id="PS50041">
    <property type="entry name" value="C_TYPE_LECTIN_2"/>
    <property type="match status" value="1"/>
</dbReference>
<dbReference type="Gene3D" id="1.20.5.1000">
    <property type="entry name" value="arf6 gtpase in complex with a specific effector, jip4"/>
    <property type="match status" value="1"/>
</dbReference>
<evidence type="ECO:0000256" key="3">
    <source>
        <dbReference type="SAM" id="Coils"/>
    </source>
</evidence>
<dbReference type="Gene3D" id="3.10.100.10">
    <property type="entry name" value="Mannose-Binding Protein A, subunit A"/>
    <property type="match status" value="1"/>
</dbReference>
<dbReference type="PANTHER" id="PTHR22803">
    <property type="entry name" value="MANNOSE, PHOSPHOLIPASE, LECTIN RECEPTOR RELATED"/>
    <property type="match status" value="1"/>
</dbReference>
<proteinExistence type="predicted"/>
<dbReference type="Proteomes" id="UP000472271">
    <property type="component" value="Chromosome 1"/>
</dbReference>
<dbReference type="Gene3D" id="1.20.5.400">
    <property type="match status" value="1"/>
</dbReference>
<reference evidence="6" key="2">
    <citation type="submission" date="2025-08" db="UniProtKB">
        <authorList>
            <consortium name="Ensembl"/>
        </authorList>
    </citation>
    <scope>IDENTIFICATION</scope>
</reference>
<feature type="coiled-coil region" evidence="3">
    <location>
        <begin position="73"/>
        <end position="331"/>
    </location>
</feature>
<gene>
    <name evidence="6" type="primary">LOC115420226</name>
</gene>
<name>A0A672YT23_9TELE</name>
<dbReference type="InterPro" id="IPR027267">
    <property type="entry name" value="AH/BAR_dom_sf"/>
</dbReference>
<organism evidence="6 7">
    <name type="scientific">Sphaeramia orbicularis</name>
    <name type="common">orbiculate cardinalfish</name>
    <dbReference type="NCBI Taxonomy" id="375764"/>
    <lineage>
        <taxon>Eukaryota</taxon>
        <taxon>Metazoa</taxon>
        <taxon>Chordata</taxon>
        <taxon>Craniata</taxon>
        <taxon>Vertebrata</taxon>
        <taxon>Euteleostomi</taxon>
        <taxon>Actinopterygii</taxon>
        <taxon>Neopterygii</taxon>
        <taxon>Teleostei</taxon>
        <taxon>Neoteleostei</taxon>
        <taxon>Acanthomorphata</taxon>
        <taxon>Gobiaria</taxon>
        <taxon>Kurtiformes</taxon>
        <taxon>Apogonoidei</taxon>
        <taxon>Apogonidae</taxon>
        <taxon>Apogoninae</taxon>
        <taxon>Sphaeramia</taxon>
    </lineage>
</organism>
<keyword evidence="2" id="KW-1015">Disulfide bond</keyword>
<dbReference type="InterPro" id="IPR016187">
    <property type="entry name" value="CTDL_fold"/>
</dbReference>
<keyword evidence="3" id="KW-0175">Coiled coil</keyword>
<dbReference type="RefSeq" id="XP_029991394.1">
    <property type="nucleotide sequence ID" value="XM_030135534.1"/>
</dbReference>
<evidence type="ECO:0000256" key="4">
    <source>
        <dbReference type="SAM" id="Phobius"/>
    </source>
</evidence>
<dbReference type="PROSITE" id="PS00615">
    <property type="entry name" value="C_TYPE_LECTIN_1"/>
    <property type="match status" value="1"/>
</dbReference>
<dbReference type="InParanoid" id="A0A672YT23"/>
<dbReference type="InterPro" id="IPR018378">
    <property type="entry name" value="C-type_lectin_CS"/>
</dbReference>
<dbReference type="InterPro" id="IPR050111">
    <property type="entry name" value="C-type_lectin/snaclec_domain"/>
</dbReference>
<dbReference type="AlphaFoldDB" id="A0A672YT23"/>
<evidence type="ECO:0000256" key="1">
    <source>
        <dbReference type="ARBA" id="ARBA00022734"/>
    </source>
</evidence>
<sequence length="463" mass="53539">MSVEYRDSTVTSMSVHDSGTGYKRLILDSNKLQHSVHSLRQSPFKVATVCLGVLCVGLLVGVIGQTVHYRDAKQDYESKLKGMNEEKESLQQDVRSLKKRSEDLQANKNQLQQRYNTLSKRKEQIEINNNLLTEERNKVKVSESQLQATNTALNAELERLKDSTGTLQSNNAALTTAQNLLQQQYDQVVRRKKELQSDCDTLTRDRNNLQNRLNNVTRAKEQLQKNYNTLVTDVEHLQGKFNLSSSQKEKLESSHQNLTLAKDALQSRYELVVKARDELQKTYDELVEEKTEVERNCRNVTEERDLLKEKNNNLTAERDQLEVELRRLNTTVADRTCPSGWRKFQFSCYYISTSKKKWKQSRDFCKGKGAHLAIITSQEEMNFINGLFQSDKEVWIGLTDEGVEGHWVWVDRTPLTTAFWGKGQPNSFDGRNQDCVEFWHKDSGVGDWNDEDCNIEQYFLCEM</sequence>
<dbReference type="OrthoDB" id="2142683at2759"/>
<feature type="transmembrane region" description="Helical" evidence="4">
    <location>
        <begin position="44"/>
        <end position="64"/>
    </location>
</feature>
<dbReference type="InterPro" id="IPR033989">
    <property type="entry name" value="CD209-like_CTLD"/>
</dbReference>
<dbReference type="SUPFAM" id="SSF56436">
    <property type="entry name" value="C-type lectin-like"/>
    <property type="match status" value="1"/>
</dbReference>
<dbReference type="Pfam" id="PF00059">
    <property type="entry name" value="Lectin_C"/>
    <property type="match status" value="1"/>
</dbReference>
<keyword evidence="4" id="KW-1133">Transmembrane helix</keyword>
<keyword evidence="7" id="KW-1185">Reference proteome</keyword>
<dbReference type="InterPro" id="IPR001304">
    <property type="entry name" value="C-type_lectin-like"/>
</dbReference>
<reference evidence="6" key="3">
    <citation type="submission" date="2025-09" db="UniProtKB">
        <authorList>
            <consortium name="Ensembl"/>
        </authorList>
    </citation>
    <scope>IDENTIFICATION</scope>
</reference>
<evidence type="ECO:0000313" key="6">
    <source>
        <dbReference type="Ensembl" id="ENSSORP00005007719.1"/>
    </source>
</evidence>
<keyword evidence="1" id="KW-0430">Lectin</keyword>
<dbReference type="Ensembl" id="ENSSORT00005008000.1">
    <property type="protein sequence ID" value="ENSSORP00005007719.1"/>
    <property type="gene ID" value="ENSSORG00005004367.1"/>
</dbReference>
<feature type="domain" description="C-type lectin" evidence="5">
    <location>
        <begin position="344"/>
        <end position="462"/>
    </location>
</feature>
<keyword evidence="4" id="KW-0812">Transmembrane</keyword>
<evidence type="ECO:0000259" key="5">
    <source>
        <dbReference type="PROSITE" id="PS50041"/>
    </source>
</evidence>
<dbReference type="GeneID" id="115420226"/>
<dbReference type="SUPFAM" id="SSF103657">
    <property type="entry name" value="BAR/IMD domain-like"/>
    <property type="match status" value="1"/>
</dbReference>
<keyword evidence="4" id="KW-0472">Membrane</keyword>
<dbReference type="CDD" id="cd03590">
    <property type="entry name" value="CLECT_DC-SIGN_like"/>
    <property type="match status" value="1"/>
</dbReference>
<dbReference type="GO" id="GO:0030246">
    <property type="term" value="F:carbohydrate binding"/>
    <property type="evidence" value="ECO:0007669"/>
    <property type="project" value="UniProtKB-KW"/>
</dbReference>
<accession>A0A672YT23</accession>
<evidence type="ECO:0000313" key="7">
    <source>
        <dbReference type="Proteomes" id="UP000472271"/>
    </source>
</evidence>